<dbReference type="EMBL" id="JABVCQ010000014">
    <property type="protein sequence ID" value="MBB1126168.1"/>
    <property type="molecule type" value="Genomic_DNA"/>
</dbReference>
<proteinExistence type="inferred from homology"/>
<dbReference type="InterPro" id="IPR036615">
    <property type="entry name" value="Mur_ligase_C_dom_sf"/>
</dbReference>
<comment type="subcellular location">
    <subcellularLocation>
        <location evidence="10 11">Cytoplasm</location>
    </subcellularLocation>
</comment>
<comment type="pathway">
    <text evidence="10 11">Cell wall biogenesis; peptidoglycan biosynthesis.</text>
</comment>
<dbReference type="InterPro" id="IPR051046">
    <property type="entry name" value="MurCDEF_CellWall_CoF430Synth"/>
</dbReference>
<dbReference type="Pfam" id="PF02875">
    <property type="entry name" value="Mur_ligase_C"/>
    <property type="match status" value="1"/>
</dbReference>
<feature type="binding site" evidence="10">
    <location>
        <begin position="112"/>
        <end position="118"/>
    </location>
    <ligand>
        <name>ATP</name>
        <dbReference type="ChEBI" id="CHEBI:30616"/>
    </ligand>
</feature>
<comment type="similarity">
    <text evidence="10">Belongs to the MurCDEF family. MurF subfamily.</text>
</comment>
<keyword evidence="16" id="KW-1185">Reference proteome</keyword>
<dbReference type="InterPro" id="IPR004101">
    <property type="entry name" value="Mur_ligase_C"/>
</dbReference>
<feature type="domain" description="Mur ligase central" evidence="14">
    <location>
        <begin position="110"/>
        <end position="309"/>
    </location>
</feature>
<evidence type="ECO:0000259" key="14">
    <source>
        <dbReference type="Pfam" id="PF08245"/>
    </source>
</evidence>
<evidence type="ECO:0000256" key="4">
    <source>
        <dbReference type="ARBA" id="ARBA00022741"/>
    </source>
</evidence>
<dbReference type="InterPro" id="IPR036565">
    <property type="entry name" value="Mur-like_cat_sf"/>
</dbReference>
<comment type="catalytic activity">
    <reaction evidence="10 11">
        <text>D-alanyl-D-alanine + UDP-N-acetyl-alpha-D-muramoyl-L-alanyl-gamma-D-glutamyl-meso-2,6-diaminopimelate + ATP = UDP-N-acetyl-alpha-D-muramoyl-L-alanyl-gamma-D-glutamyl-meso-2,6-diaminopimeloyl-D-alanyl-D-alanine + ADP + phosphate + H(+)</text>
        <dbReference type="Rhea" id="RHEA:28374"/>
        <dbReference type="ChEBI" id="CHEBI:15378"/>
        <dbReference type="ChEBI" id="CHEBI:30616"/>
        <dbReference type="ChEBI" id="CHEBI:43474"/>
        <dbReference type="ChEBI" id="CHEBI:57822"/>
        <dbReference type="ChEBI" id="CHEBI:61386"/>
        <dbReference type="ChEBI" id="CHEBI:83905"/>
        <dbReference type="ChEBI" id="CHEBI:456216"/>
        <dbReference type="EC" id="6.3.2.10"/>
    </reaction>
</comment>
<dbReference type="InterPro" id="IPR013221">
    <property type="entry name" value="Mur_ligase_cen"/>
</dbReference>
<evidence type="ECO:0000259" key="13">
    <source>
        <dbReference type="Pfam" id="PF02875"/>
    </source>
</evidence>
<keyword evidence="5 10" id="KW-0067">ATP-binding</keyword>
<keyword evidence="9 10" id="KW-0961">Cell wall biogenesis/degradation</keyword>
<keyword evidence="6 10" id="KW-0133">Cell shape</keyword>
<keyword evidence="8 10" id="KW-0131">Cell cycle</keyword>
<evidence type="ECO:0000256" key="9">
    <source>
        <dbReference type="ARBA" id="ARBA00023316"/>
    </source>
</evidence>
<dbReference type="GO" id="GO:0071555">
    <property type="term" value="P:cell wall organization"/>
    <property type="evidence" value="ECO:0007669"/>
    <property type="project" value="UniProtKB-KW"/>
</dbReference>
<feature type="domain" description="Mur ligase N-terminal catalytic" evidence="12">
    <location>
        <begin position="31"/>
        <end position="97"/>
    </location>
</feature>
<evidence type="ECO:0000259" key="12">
    <source>
        <dbReference type="Pfam" id="PF01225"/>
    </source>
</evidence>
<evidence type="ECO:0000256" key="7">
    <source>
        <dbReference type="ARBA" id="ARBA00022984"/>
    </source>
</evidence>
<dbReference type="PANTHER" id="PTHR43024:SF1">
    <property type="entry name" value="UDP-N-ACETYLMURAMOYL-TRIPEPTIDE--D-ALANYL-D-ALANINE LIGASE"/>
    <property type="match status" value="1"/>
</dbReference>
<accession>A0A839HG98</accession>
<dbReference type="SUPFAM" id="SSF53623">
    <property type="entry name" value="MurD-like peptide ligases, catalytic domain"/>
    <property type="match status" value="1"/>
</dbReference>
<keyword evidence="4 10" id="KW-0547">Nucleotide-binding</keyword>
<name>A0A839HG98_9GAMM</name>
<keyword evidence="7 10" id="KW-0573">Peptidoglycan synthesis</keyword>
<dbReference type="GO" id="GO:0051301">
    <property type="term" value="P:cell division"/>
    <property type="evidence" value="ECO:0007669"/>
    <property type="project" value="UniProtKB-KW"/>
</dbReference>
<evidence type="ECO:0000256" key="2">
    <source>
        <dbReference type="ARBA" id="ARBA00022598"/>
    </source>
</evidence>
<evidence type="ECO:0000256" key="10">
    <source>
        <dbReference type="HAMAP-Rule" id="MF_02019"/>
    </source>
</evidence>
<dbReference type="Gene3D" id="3.90.190.20">
    <property type="entry name" value="Mur ligase, C-terminal domain"/>
    <property type="match status" value="1"/>
</dbReference>
<dbReference type="GO" id="GO:0008360">
    <property type="term" value="P:regulation of cell shape"/>
    <property type="evidence" value="ECO:0007669"/>
    <property type="project" value="UniProtKB-KW"/>
</dbReference>
<dbReference type="HAMAP" id="MF_02019">
    <property type="entry name" value="MurF"/>
    <property type="match status" value="1"/>
</dbReference>
<evidence type="ECO:0000256" key="8">
    <source>
        <dbReference type="ARBA" id="ARBA00023306"/>
    </source>
</evidence>
<dbReference type="Proteomes" id="UP000548632">
    <property type="component" value="Unassembled WGS sequence"/>
</dbReference>
<keyword evidence="3 10" id="KW-0132">Cell division</keyword>
<dbReference type="GO" id="GO:0005737">
    <property type="term" value="C:cytoplasm"/>
    <property type="evidence" value="ECO:0007669"/>
    <property type="project" value="UniProtKB-SubCell"/>
</dbReference>
<dbReference type="PANTHER" id="PTHR43024">
    <property type="entry name" value="UDP-N-ACETYLMURAMOYL-TRIPEPTIDE--D-ALANYL-D-ALANINE LIGASE"/>
    <property type="match status" value="1"/>
</dbReference>
<sequence>MWTLAESIAAVGGERFDPNGESAADPISYCGVTTDSRAECSGRLFIALVGDRYDGHDHVAAAAAAGAVAALVSCRVAVDIPQWLVADTRLALGQLAAAWRLRLDATVVAITGSNGKTTCKTLLAAVLSQVGKTHATQGNLNNDIGLPLTILSARDERFLVLELGANHPGEIAYLTNIARPDVAIITGVGRAHLEGFGSVAGVAQAKGEIAQGLAADGTFIYPANSPFATHWQPLAGDRRRVTFGLLPSADVHLNGEAPVPQWDESGLQMTFDVGFDAAVFPPLEAGFSIHLPLAGAHHVSNALAVISAAVALGIPAAAIQTGLANVAPIARRLQPKRSPSGLRLLDDSYNANPDSLAAAIAVLIELAPPGQAVLILGDCGELGRDALALHSDMGRQAQLAGVARLYAVGQLAAAAVTAFGNQGVVYSDHATLLTALRHKFNSDHIILIKGSRRAAMDRIVDVMETW</sequence>
<keyword evidence="1 10" id="KW-0963">Cytoplasm</keyword>
<evidence type="ECO:0000256" key="5">
    <source>
        <dbReference type="ARBA" id="ARBA00022840"/>
    </source>
</evidence>
<dbReference type="EC" id="6.3.2.10" evidence="10 11"/>
<dbReference type="Gene3D" id="3.40.1190.10">
    <property type="entry name" value="Mur-like, catalytic domain"/>
    <property type="match status" value="1"/>
</dbReference>
<evidence type="ECO:0000256" key="11">
    <source>
        <dbReference type="RuleBase" id="RU004136"/>
    </source>
</evidence>
<dbReference type="Gene3D" id="3.40.1390.10">
    <property type="entry name" value="MurE/MurF, N-terminal domain"/>
    <property type="match status" value="1"/>
</dbReference>
<dbReference type="SUPFAM" id="SSF63418">
    <property type="entry name" value="MurE/MurF N-terminal domain"/>
    <property type="match status" value="1"/>
</dbReference>
<comment type="caution">
    <text evidence="15">The sequence shown here is derived from an EMBL/GenBank/DDBJ whole genome shotgun (WGS) entry which is preliminary data.</text>
</comment>
<reference evidence="15 16" key="1">
    <citation type="journal article" date="2020" name="Arch. Microbiol.">
        <title>The genome sequence of the giant phototrophic gammaproteobacterium Thiospirillum jenense gives insight into its physiological properties and phylogenetic relationships.</title>
        <authorList>
            <person name="Imhoff J.F."/>
            <person name="Meyer T.E."/>
            <person name="Kyndt J.A."/>
        </authorList>
    </citation>
    <scope>NUCLEOTIDE SEQUENCE [LARGE SCALE GENOMIC DNA]</scope>
    <source>
        <strain evidence="15 16">DSM 216</strain>
    </source>
</reference>
<protein>
    <recommendedName>
        <fullName evidence="10 11">UDP-N-acetylmuramoyl-tripeptide--D-alanyl-D-alanine ligase</fullName>
        <ecNumber evidence="10 11">6.3.2.10</ecNumber>
    </recommendedName>
    <alternativeName>
        <fullName evidence="10">D-alanyl-D-alanine-adding enzyme</fullName>
    </alternativeName>
</protein>
<dbReference type="Pfam" id="PF08245">
    <property type="entry name" value="Mur_ligase_M"/>
    <property type="match status" value="1"/>
</dbReference>
<evidence type="ECO:0000256" key="3">
    <source>
        <dbReference type="ARBA" id="ARBA00022618"/>
    </source>
</evidence>
<gene>
    <name evidence="10" type="primary">murF</name>
    <name evidence="15" type="ORF">HUK38_07980</name>
</gene>
<dbReference type="InterPro" id="IPR000713">
    <property type="entry name" value="Mur_ligase_N"/>
</dbReference>
<dbReference type="InterPro" id="IPR035911">
    <property type="entry name" value="MurE/MurF_N"/>
</dbReference>
<dbReference type="UniPathway" id="UPA00219"/>
<dbReference type="GO" id="GO:0005524">
    <property type="term" value="F:ATP binding"/>
    <property type="evidence" value="ECO:0007669"/>
    <property type="project" value="UniProtKB-UniRule"/>
</dbReference>
<dbReference type="GO" id="GO:0009252">
    <property type="term" value="P:peptidoglycan biosynthetic process"/>
    <property type="evidence" value="ECO:0007669"/>
    <property type="project" value="UniProtKB-UniRule"/>
</dbReference>
<comment type="function">
    <text evidence="10 11">Involved in cell wall formation. Catalyzes the final step in the synthesis of UDP-N-acetylmuramoyl-pentapeptide, the precursor of murein.</text>
</comment>
<evidence type="ECO:0000256" key="6">
    <source>
        <dbReference type="ARBA" id="ARBA00022960"/>
    </source>
</evidence>
<evidence type="ECO:0000313" key="15">
    <source>
        <dbReference type="EMBL" id="MBB1126168.1"/>
    </source>
</evidence>
<dbReference type="GO" id="GO:0047480">
    <property type="term" value="F:UDP-N-acetylmuramoyl-tripeptide-D-alanyl-D-alanine ligase activity"/>
    <property type="evidence" value="ECO:0007669"/>
    <property type="project" value="UniProtKB-UniRule"/>
</dbReference>
<organism evidence="15 16">
    <name type="scientific">Thiospirillum jenense</name>
    <dbReference type="NCBI Taxonomy" id="1653858"/>
    <lineage>
        <taxon>Bacteria</taxon>
        <taxon>Pseudomonadati</taxon>
        <taxon>Pseudomonadota</taxon>
        <taxon>Gammaproteobacteria</taxon>
        <taxon>Chromatiales</taxon>
        <taxon>Chromatiaceae</taxon>
        <taxon>Thiospirillum</taxon>
    </lineage>
</organism>
<dbReference type="NCBIfam" id="TIGR01143">
    <property type="entry name" value="murF"/>
    <property type="match status" value="1"/>
</dbReference>
<evidence type="ECO:0000313" key="16">
    <source>
        <dbReference type="Proteomes" id="UP000548632"/>
    </source>
</evidence>
<dbReference type="AlphaFoldDB" id="A0A839HG98"/>
<dbReference type="SUPFAM" id="SSF53244">
    <property type="entry name" value="MurD-like peptide ligases, peptide-binding domain"/>
    <property type="match status" value="1"/>
</dbReference>
<evidence type="ECO:0000256" key="1">
    <source>
        <dbReference type="ARBA" id="ARBA00022490"/>
    </source>
</evidence>
<feature type="domain" description="Mur ligase C-terminal" evidence="13">
    <location>
        <begin position="331"/>
        <end position="452"/>
    </location>
</feature>
<keyword evidence="2 10" id="KW-0436">Ligase</keyword>
<dbReference type="Pfam" id="PF01225">
    <property type="entry name" value="Mur_ligase"/>
    <property type="match status" value="1"/>
</dbReference>
<dbReference type="InterPro" id="IPR005863">
    <property type="entry name" value="UDP-N-AcMur_synth"/>
</dbReference>